<accession>A0A926NA36</accession>
<dbReference type="AlphaFoldDB" id="A0A926NA36"/>
<reference evidence="1" key="1">
    <citation type="submission" date="2020-09" db="EMBL/GenBank/DDBJ databases">
        <title>A novel bacterium of genus Hazenella, isolated from South China Sea.</title>
        <authorList>
            <person name="Huang H."/>
            <person name="Mo K."/>
            <person name="Hu Y."/>
        </authorList>
    </citation>
    <scope>NUCLEOTIDE SEQUENCE</scope>
    <source>
        <strain evidence="1">IB182357</strain>
    </source>
</reference>
<protein>
    <submittedName>
        <fullName evidence="1">DUF1128 family protein</fullName>
    </submittedName>
</protein>
<sequence>MNLEQATTENLHYLVNEIKKSLKLVNSAIISEDDFQLQNYEDLRDIYHMIQKKESRLTMMEIEGVLEELRELKQINKKK</sequence>
<organism evidence="1 2">
    <name type="scientific">Polycladospora coralii</name>
    <dbReference type="NCBI Taxonomy" id="2771432"/>
    <lineage>
        <taxon>Bacteria</taxon>
        <taxon>Bacillati</taxon>
        <taxon>Bacillota</taxon>
        <taxon>Bacilli</taxon>
        <taxon>Bacillales</taxon>
        <taxon>Thermoactinomycetaceae</taxon>
        <taxon>Polycladospora</taxon>
    </lineage>
</organism>
<dbReference type="EMBL" id="JACXAH010000013">
    <property type="protein sequence ID" value="MBD1372667.1"/>
    <property type="molecule type" value="Genomic_DNA"/>
</dbReference>
<evidence type="ECO:0000313" key="1">
    <source>
        <dbReference type="EMBL" id="MBD1372667.1"/>
    </source>
</evidence>
<evidence type="ECO:0000313" key="2">
    <source>
        <dbReference type="Proteomes" id="UP000661691"/>
    </source>
</evidence>
<dbReference type="Proteomes" id="UP000661691">
    <property type="component" value="Unassembled WGS sequence"/>
</dbReference>
<name>A0A926NA36_9BACL</name>
<dbReference type="InterPro" id="IPR009507">
    <property type="entry name" value="UPF0435"/>
</dbReference>
<dbReference type="Pfam" id="PF06569">
    <property type="entry name" value="DUF1128"/>
    <property type="match status" value="1"/>
</dbReference>
<dbReference type="RefSeq" id="WP_191142080.1">
    <property type="nucleotide sequence ID" value="NZ_JACXAH010000013.1"/>
</dbReference>
<proteinExistence type="predicted"/>
<keyword evidence="2" id="KW-1185">Reference proteome</keyword>
<comment type="caution">
    <text evidence="1">The sequence shown here is derived from an EMBL/GenBank/DDBJ whole genome shotgun (WGS) entry which is preliminary data.</text>
</comment>
<gene>
    <name evidence="1" type="ORF">IC620_09900</name>
</gene>